<dbReference type="HOGENOM" id="CLU_2178444_0_0_9"/>
<sequence>MNEKSWVQFIKERPLKPIILLCLVITLLVIPFVLPYNKGLVESIKVFEGDLIQPLRIIGSLFGIIGIVVNTIKMKIAKDVVERKKAFNIALILAIILVILFYIPAMISA</sequence>
<reference evidence="3" key="1">
    <citation type="submission" date="2012-12" db="EMBL/GenBank/DDBJ databases">
        <title>The genome sequence of Bacillus cereus VD146.</title>
        <authorList>
            <consortium name="The Broad Institute Genome Sequencing Platform"/>
            <consortium name="The Broad Institute Genome Sequencing Center for Infectious Disease"/>
            <person name="Feldgarden M."/>
            <person name="Van der Auwera G.A."/>
            <person name="Mahillon J."/>
            <person name="Duprez V."/>
            <person name="Timmery S."/>
            <person name="Mattelet C."/>
            <person name="Dierick K."/>
            <person name="Sun M."/>
            <person name="Yu Z."/>
            <person name="Zhu L."/>
            <person name="Hu X."/>
            <person name="Shank E.B."/>
            <person name="Swiecicka I."/>
            <person name="Hansen B.M."/>
            <person name="Andrup L."/>
            <person name="Walker B."/>
            <person name="Young S.K."/>
            <person name="Zeng Q."/>
            <person name="Gargeya S."/>
            <person name="Fitzgerald M."/>
            <person name="Haas B."/>
            <person name="Abouelleil A."/>
            <person name="Alvarado L."/>
            <person name="Arachchi H.M."/>
            <person name="Berlin A.M."/>
            <person name="Chapman S.B."/>
            <person name="Dewar J."/>
            <person name="Goldberg J."/>
            <person name="Griggs A."/>
            <person name="Gujja S."/>
            <person name="Hansen M."/>
            <person name="Howarth C."/>
            <person name="Imamovic A."/>
            <person name="Larimer J."/>
            <person name="McCowan C."/>
            <person name="Murphy C."/>
            <person name="Neiman D."/>
            <person name="Pearson M."/>
            <person name="Priest M."/>
            <person name="Roberts A."/>
            <person name="Saif S."/>
            <person name="Shea T."/>
            <person name="Sisk P."/>
            <person name="Sykes S."/>
            <person name="Wortman J."/>
            <person name="Nusbaum C."/>
            <person name="Birren B."/>
        </authorList>
    </citation>
    <scope>NUCLEOTIDE SEQUENCE [LARGE SCALE GENOMIC DNA]</scope>
    <source>
        <strain evidence="3">VD146</strain>
    </source>
</reference>
<dbReference type="EMBL" id="AHFE01000075">
    <property type="protein sequence ID" value="EOP32284.1"/>
    <property type="molecule type" value="Genomic_DNA"/>
</dbReference>
<evidence type="ECO:0000256" key="1">
    <source>
        <dbReference type="SAM" id="Phobius"/>
    </source>
</evidence>
<dbReference type="Proteomes" id="UP000014020">
    <property type="component" value="Unassembled WGS sequence"/>
</dbReference>
<dbReference type="RefSeq" id="WP_016121268.1">
    <property type="nucleotide sequence ID" value="NZ_KB976684.1"/>
</dbReference>
<proteinExistence type="predicted"/>
<dbReference type="AlphaFoldDB" id="R8ME09"/>
<feature type="transmembrane region" description="Helical" evidence="1">
    <location>
        <begin position="18"/>
        <end position="37"/>
    </location>
</feature>
<keyword evidence="1" id="KW-0812">Transmembrane</keyword>
<evidence type="ECO:0000313" key="2">
    <source>
        <dbReference type="EMBL" id="EOP32284.1"/>
    </source>
</evidence>
<feature type="transmembrane region" description="Helical" evidence="1">
    <location>
        <begin position="86"/>
        <end position="107"/>
    </location>
</feature>
<comment type="caution">
    <text evidence="2">The sequence shown here is derived from an EMBL/GenBank/DDBJ whole genome shotgun (WGS) entry which is preliminary data.</text>
</comment>
<gene>
    <name evidence="2" type="ORF">IK1_05820</name>
</gene>
<feature type="transmembrane region" description="Helical" evidence="1">
    <location>
        <begin position="57"/>
        <end position="74"/>
    </location>
</feature>
<dbReference type="PATRIC" id="fig|1053236.3.peg.6183"/>
<accession>R8ME09</accession>
<name>R8ME09_BACCX</name>
<evidence type="ECO:0000313" key="3">
    <source>
        <dbReference type="Proteomes" id="UP000014020"/>
    </source>
</evidence>
<keyword evidence="1" id="KW-0472">Membrane</keyword>
<protein>
    <submittedName>
        <fullName evidence="2">Uncharacterized protein</fullName>
    </submittedName>
</protein>
<organism evidence="2 3">
    <name type="scientific">Bacillus cereus (strain VD146)</name>
    <dbReference type="NCBI Taxonomy" id="1053236"/>
    <lineage>
        <taxon>Bacteria</taxon>
        <taxon>Bacillati</taxon>
        <taxon>Bacillota</taxon>
        <taxon>Bacilli</taxon>
        <taxon>Bacillales</taxon>
        <taxon>Bacillaceae</taxon>
        <taxon>Bacillus</taxon>
        <taxon>Bacillus cereus group</taxon>
    </lineage>
</organism>
<keyword evidence="1" id="KW-1133">Transmembrane helix</keyword>